<proteinExistence type="predicted"/>
<evidence type="ECO:0000313" key="1">
    <source>
        <dbReference type="EMBL" id="QHU08835.1"/>
    </source>
</evidence>
<protein>
    <submittedName>
        <fullName evidence="1">Uncharacterized protein</fullName>
    </submittedName>
</protein>
<organism evidence="1">
    <name type="scientific">viral metagenome</name>
    <dbReference type="NCBI Taxonomy" id="1070528"/>
    <lineage>
        <taxon>unclassified sequences</taxon>
        <taxon>metagenomes</taxon>
        <taxon>organismal metagenomes</taxon>
    </lineage>
</organism>
<reference evidence="1" key="1">
    <citation type="journal article" date="2020" name="Nature">
        <title>Giant virus diversity and host interactions through global metagenomics.</title>
        <authorList>
            <person name="Schulz F."/>
            <person name="Roux S."/>
            <person name="Paez-Espino D."/>
            <person name="Jungbluth S."/>
            <person name="Walsh D.A."/>
            <person name="Denef V.J."/>
            <person name="McMahon K.D."/>
            <person name="Konstantinidis K.T."/>
            <person name="Eloe-Fadrosh E.A."/>
            <person name="Kyrpides N.C."/>
            <person name="Woyke T."/>
        </authorList>
    </citation>
    <scope>NUCLEOTIDE SEQUENCE</scope>
    <source>
        <strain evidence="1">GVMAG-S-1064190-84</strain>
    </source>
</reference>
<dbReference type="AlphaFoldDB" id="A0A6C0JSU5"/>
<accession>A0A6C0JSU5</accession>
<name>A0A6C0JSU5_9ZZZZ</name>
<dbReference type="EMBL" id="MN740699">
    <property type="protein sequence ID" value="QHU08835.1"/>
    <property type="molecule type" value="Genomic_DNA"/>
</dbReference>
<sequence>MKFDDYSNHPQRDLKLRLKYKVLKREVDEMVEWNFGYSPSNDSYFDDKLDHLGFLAKILKIDR</sequence>